<accession>A0A239E404</accession>
<gene>
    <name evidence="2" type="ORF">SAMN06265795_102522</name>
</gene>
<dbReference type="Proteomes" id="UP000198284">
    <property type="component" value="Unassembled WGS sequence"/>
</dbReference>
<keyword evidence="1" id="KW-1133">Transmembrane helix</keyword>
<keyword evidence="3" id="KW-1185">Reference proteome</keyword>
<protein>
    <submittedName>
        <fullName evidence="2">Uncharacterized protein</fullName>
    </submittedName>
</protein>
<evidence type="ECO:0000313" key="2">
    <source>
        <dbReference type="EMBL" id="SNS39480.1"/>
    </source>
</evidence>
<reference evidence="2 3" key="1">
    <citation type="submission" date="2017-06" db="EMBL/GenBank/DDBJ databases">
        <authorList>
            <person name="Kim H.J."/>
            <person name="Triplett B.A."/>
        </authorList>
    </citation>
    <scope>NUCLEOTIDE SEQUENCE [LARGE SCALE GENOMIC DNA]</scope>
    <source>
        <strain evidence="2 3">U15</strain>
    </source>
</reference>
<name>A0A239E404_9BURK</name>
<keyword evidence="1" id="KW-0812">Transmembrane</keyword>
<dbReference type="RefSeq" id="WP_176442333.1">
    <property type="nucleotide sequence ID" value="NZ_FZOT01000002.1"/>
</dbReference>
<sequence>MNDITTDKEKTMRLPLIAGIVVVYVVLAAAWIASLPSPALSRVGPPF</sequence>
<proteinExistence type="predicted"/>
<dbReference type="EMBL" id="FZOT01000002">
    <property type="protein sequence ID" value="SNS39480.1"/>
    <property type="molecule type" value="Genomic_DNA"/>
</dbReference>
<feature type="transmembrane region" description="Helical" evidence="1">
    <location>
        <begin position="12"/>
        <end position="33"/>
    </location>
</feature>
<organism evidence="2 3">
    <name type="scientific">Noviherbaspirillum humi</name>
    <dbReference type="NCBI Taxonomy" id="1688639"/>
    <lineage>
        <taxon>Bacteria</taxon>
        <taxon>Pseudomonadati</taxon>
        <taxon>Pseudomonadota</taxon>
        <taxon>Betaproteobacteria</taxon>
        <taxon>Burkholderiales</taxon>
        <taxon>Oxalobacteraceae</taxon>
        <taxon>Noviherbaspirillum</taxon>
    </lineage>
</organism>
<evidence type="ECO:0000313" key="3">
    <source>
        <dbReference type="Proteomes" id="UP000198284"/>
    </source>
</evidence>
<dbReference type="AlphaFoldDB" id="A0A239E404"/>
<keyword evidence="1" id="KW-0472">Membrane</keyword>
<evidence type="ECO:0000256" key="1">
    <source>
        <dbReference type="SAM" id="Phobius"/>
    </source>
</evidence>